<dbReference type="AlphaFoldDB" id="A0A699UAG8"/>
<feature type="non-terminal residue" evidence="1">
    <location>
        <position position="46"/>
    </location>
</feature>
<proteinExistence type="predicted"/>
<accession>A0A699UAG8</accession>
<organism evidence="1">
    <name type="scientific">Tanacetum cinerariifolium</name>
    <name type="common">Dalmatian daisy</name>
    <name type="synonym">Chrysanthemum cinerariifolium</name>
    <dbReference type="NCBI Taxonomy" id="118510"/>
    <lineage>
        <taxon>Eukaryota</taxon>
        <taxon>Viridiplantae</taxon>
        <taxon>Streptophyta</taxon>
        <taxon>Embryophyta</taxon>
        <taxon>Tracheophyta</taxon>
        <taxon>Spermatophyta</taxon>
        <taxon>Magnoliopsida</taxon>
        <taxon>eudicotyledons</taxon>
        <taxon>Gunneridae</taxon>
        <taxon>Pentapetalae</taxon>
        <taxon>asterids</taxon>
        <taxon>campanulids</taxon>
        <taxon>Asterales</taxon>
        <taxon>Asteraceae</taxon>
        <taxon>Asteroideae</taxon>
        <taxon>Anthemideae</taxon>
        <taxon>Anthemidinae</taxon>
        <taxon>Tanacetum</taxon>
    </lineage>
</organism>
<sequence>MIVAQQVDESAAEVDVDDVPAADVADEGAASVNVDDVLTAVEEPSI</sequence>
<protein>
    <submittedName>
        <fullName evidence="1">Uncharacterized protein</fullName>
    </submittedName>
</protein>
<dbReference type="EMBL" id="BKCJ011311190">
    <property type="protein sequence ID" value="GFD18983.1"/>
    <property type="molecule type" value="Genomic_DNA"/>
</dbReference>
<reference evidence="1" key="1">
    <citation type="journal article" date="2019" name="Sci. Rep.">
        <title>Draft genome of Tanacetum cinerariifolium, the natural source of mosquito coil.</title>
        <authorList>
            <person name="Yamashiro T."/>
            <person name="Shiraishi A."/>
            <person name="Satake H."/>
            <person name="Nakayama K."/>
        </authorList>
    </citation>
    <scope>NUCLEOTIDE SEQUENCE</scope>
</reference>
<comment type="caution">
    <text evidence="1">The sequence shown here is derived from an EMBL/GenBank/DDBJ whole genome shotgun (WGS) entry which is preliminary data.</text>
</comment>
<name>A0A699UAG8_TANCI</name>
<evidence type="ECO:0000313" key="1">
    <source>
        <dbReference type="EMBL" id="GFD18983.1"/>
    </source>
</evidence>
<gene>
    <name evidence="1" type="ORF">Tci_890952</name>
</gene>